<sequence length="186" mass="20878">MKPDAEVVDHESCVEQLANQLNNLAWDSVSNHEQTVEALILRLLKEESRNKIQESADDEEEKIFFSSRAASRIVDAKNCKANAATTENCNEDDIAAFMAHVNEDVDNNTEKPQRVQRVIYVPELLKNSFSVGQAADIGFVTTYTRRTCYLTSNEGRGMVVLIGFRVNKLHKLKLRVDHQAAQASIA</sequence>
<reference evidence="1 3" key="2">
    <citation type="journal article" date="2018" name="Plant J.">
        <title>The Physcomitrella patens chromosome-scale assembly reveals moss genome structure and evolution.</title>
        <authorList>
            <person name="Lang D."/>
            <person name="Ullrich K.K."/>
            <person name="Murat F."/>
            <person name="Fuchs J."/>
            <person name="Jenkins J."/>
            <person name="Haas F.B."/>
            <person name="Piednoel M."/>
            <person name="Gundlach H."/>
            <person name="Van Bel M."/>
            <person name="Meyberg R."/>
            <person name="Vives C."/>
            <person name="Morata J."/>
            <person name="Symeonidi A."/>
            <person name="Hiss M."/>
            <person name="Muchero W."/>
            <person name="Kamisugi Y."/>
            <person name="Saleh O."/>
            <person name="Blanc G."/>
            <person name="Decker E.L."/>
            <person name="van Gessel N."/>
            <person name="Grimwood J."/>
            <person name="Hayes R.D."/>
            <person name="Graham S.W."/>
            <person name="Gunter L.E."/>
            <person name="McDaniel S.F."/>
            <person name="Hoernstein S.N.W."/>
            <person name="Larsson A."/>
            <person name="Li F.W."/>
            <person name="Perroud P.F."/>
            <person name="Phillips J."/>
            <person name="Ranjan P."/>
            <person name="Rokshar D.S."/>
            <person name="Rothfels C.J."/>
            <person name="Schneider L."/>
            <person name="Shu S."/>
            <person name="Stevenson D.W."/>
            <person name="Thummler F."/>
            <person name="Tillich M."/>
            <person name="Villarreal Aguilar J.C."/>
            <person name="Widiez T."/>
            <person name="Wong G.K."/>
            <person name="Wymore A."/>
            <person name="Zhang Y."/>
            <person name="Zimmer A.D."/>
            <person name="Quatrano R.S."/>
            <person name="Mayer K.F.X."/>
            <person name="Goodstein D."/>
            <person name="Casacuberta J.M."/>
            <person name="Vandepoele K."/>
            <person name="Reski R."/>
            <person name="Cuming A.C."/>
            <person name="Tuskan G.A."/>
            <person name="Maumus F."/>
            <person name="Salse J."/>
            <person name="Schmutz J."/>
            <person name="Rensing S.A."/>
        </authorList>
    </citation>
    <scope>NUCLEOTIDE SEQUENCE [LARGE SCALE GENOMIC DNA]</scope>
    <source>
        <strain evidence="2 3">cv. Gransden 2004</strain>
    </source>
</reference>
<keyword evidence="3" id="KW-1185">Reference proteome</keyword>
<dbReference type="InParanoid" id="A0A2K1KAS7"/>
<evidence type="ECO:0000313" key="2">
    <source>
        <dbReference type="EnsemblPlants" id="Pp3c7_6910V3.1"/>
    </source>
</evidence>
<evidence type="ECO:0000313" key="1">
    <source>
        <dbReference type="EMBL" id="PNR50869.1"/>
    </source>
</evidence>
<reference evidence="1 3" key="1">
    <citation type="journal article" date="2008" name="Science">
        <title>The Physcomitrella genome reveals evolutionary insights into the conquest of land by plants.</title>
        <authorList>
            <person name="Rensing S."/>
            <person name="Lang D."/>
            <person name="Zimmer A."/>
            <person name="Terry A."/>
            <person name="Salamov A."/>
            <person name="Shapiro H."/>
            <person name="Nishiyama T."/>
            <person name="Perroud P.-F."/>
            <person name="Lindquist E."/>
            <person name="Kamisugi Y."/>
            <person name="Tanahashi T."/>
            <person name="Sakakibara K."/>
            <person name="Fujita T."/>
            <person name="Oishi K."/>
            <person name="Shin-I T."/>
            <person name="Kuroki Y."/>
            <person name="Toyoda A."/>
            <person name="Suzuki Y."/>
            <person name="Hashimoto A."/>
            <person name="Yamaguchi K."/>
            <person name="Sugano A."/>
            <person name="Kohara Y."/>
            <person name="Fujiyama A."/>
            <person name="Anterola A."/>
            <person name="Aoki S."/>
            <person name="Ashton N."/>
            <person name="Barbazuk W.B."/>
            <person name="Barker E."/>
            <person name="Bennetzen J."/>
            <person name="Bezanilla M."/>
            <person name="Blankenship R."/>
            <person name="Cho S.H."/>
            <person name="Dutcher S."/>
            <person name="Estelle M."/>
            <person name="Fawcett J.A."/>
            <person name="Gundlach H."/>
            <person name="Hanada K."/>
            <person name="Heyl A."/>
            <person name="Hicks K.A."/>
            <person name="Hugh J."/>
            <person name="Lohr M."/>
            <person name="Mayer K."/>
            <person name="Melkozernov A."/>
            <person name="Murata T."/>
            <person name="Nelson D."/>
            <person name="Pils B."/>
            <person name="Prigge M."/>
            <person name="Reiss B."/>
            <person name="Renner T."/>
            <person name="Rombauts S."/>
            <person name="Rushton P."/>
            <person name="Sanderfoot A."/>
            <person name="Schween G."/>
            <person name="Shiu S.-H."/>
            <person name="Stueber K."/>
            <person name="Theodoulou F.L."/>
            <person name="Tu H."/>
            <person name="Van de Peer Y."/>
            <person name="Verrier P.J."/>
            <person name="Waters E."/>
            <person name="Wood A."/>
            <person name="Yang L."/>
            <person name="Cove D."/>
            <person name="Cuming A."/>
            <person name="Hasebe M."/>
            <person name="Lucas S."/>
            <person name="Mishler D.B."/>
            <person name="Reski R."/>
            <person name="Grigoriev I."/>
            <person name="Quatrano R.S."/>
            <person name="Boore J.L."/>
        </authorList>
    </citation>
    <scope>NUCLEOTIDE SEQUENCE [LARGE SCALE GENOMIC DNA]</scope>
    <source>
        <strain evidence="2 3">cv. Gransden 2004</strain>
    </source>
</reference>
<dbReference type="EMBL" id="ABEU02000007">
    <property type="protein sequence ID" value="PNR50869.1"/>
    <property type="molecule type" value="Genomic_DNA"/>
</dbReference>
<dbReference type="AlphaFoldDB" id="A0A2K1KAS7"/>
<evidence type="ECO:0000313" key="3">
    <source>
        <dbReference type="Proteomes" id="UP000006727"/>
    </source>
</evidence>
<dbReference type="Proteomes" id="UP000006727">
    <property type="component" value="Chromosome 7"/>
</dbReference>
<reference evidence="2" key="3">
    <citation type="submission" date="2020-12" db="UniProtKB">
        <authorList>
            <consortium name="EnsemblPlants"/>
        </authorList>
    </citation>
    <scope>IDENTIFICATION</scope>
</reference>
<accession>A0A2K1KAS7</accession>
<protein>
    <submittedName>
        <fullName evidence="1 2">Uncharacterized protein</fullName>
    </submittedName>
</protein>
<dbReference type="EnsemblPlants" id="Pp3c7_6910V3.1">
    <property type="protein sequence ID" value="Pp3c7_6910V3.1"/>
    <property type="gene ID" value="Pp3c7_6910"/>
</dbReference>
<gene>
    <name evidence="1" type="ORF">PHYPA_010055</name>
</gene>
<name>A0A2K1KAS7_PHYPA</name>
<proteinExistence type="predicted"/>
<organism evidence="1">
    <name type="scientific">Physcomitrium patens</name>
    <name type="common">Spreading-leaved earth moss</name>
    <name type="synonym">Physcomitrella patens</name>
    <dbReference type="NCBI Taxonomy" id="3218"/>
    <lineage>
        <taxon>Eukaryota</taxon>
        <taxon>Viridiplantae</taxon>
        <taxon>Streptophyta</taxon>
        <taxon>Embryophyta</taxon>
        <taxon>Bryophyta</taxon>
        <taxon>Bryophytina</taxon>
        <taxon>Bryopsida</taxon>
        <taxon>Funariidae</taxon>
        <taxon>Funariales</taxon>
        <taxon>Funariaceae</taxon>
        <taxon>Physcomitrium</taxon>
    </lineage>
</organism>
<dbReference type="Gramene" id="Pp3c7_6910V3.1">
    <property type="protein sequence ID" value="Pp3c7_6910V3.1"/>
    <property type="gene ID" value="Pp3c7_6910"/>
</dbReference>